<sequence length="164" mass="18548">MAIPGHSLTPPEGGTHHHRHRTSPSHYGTHQGSETQLTYSAVSHPRTGGAPQRDHNVCKLHRAKLNTEISCEFCKRRISRRMCTIEGKISALSKQSGDQDARNLTKKCHQCRVVENTKEAGQMLEEERFLVPRATRRLHENKNIIDKQLVSAKNLQTLEKLDAD</sequence>
<gene>
    <name evidence="2" type="ORF">AVEN_111672_1</name>
</gene>
<evidence type="ECO:0000256" key="1">
    <source>
        <dbReference type="SAM" id="MobiDB-lite"/>
    </source>
</evidence>
<reference evidence="2 3" key="1">
    <citation type="journal article" date="2019" name="Sci. Rep.">
        <title>Orb-weaving spider Araneus ventricosus genome elucidates the spidroin gene catalogue.</title>
        <authorList>
            <person name="Kono N."/>
            <person name="Nakamura H."/>
            <person name="Ohtoshi R."/>
            <person name="Moran D.A.P."/>
            <person name="Shinohara A."/>
            <person name="Yoshida Y."/>
            <person name="Fujiwara M."/>
            <person name="Mori M."/>
            <person name="Tomita M."/>
            <person name="Arakawa K."/>
        </authorList>
    </citation>
    <scope>NUCLEOTIDE SEQUENCE [LARGE SCALE GENOMIC DNA]</scope>
</reference>
<evidence type="ECO:0000313" key="3">
    <source>
        <dbReference type="Proteomes" id="UP000499080"/>
    </source>
</evidence>
<name>A0A4Y2LRL3_ARAVE</name>
<accession>A0A4Y2LRL3</accession>
<comment type="caution">
    <text evidence="2">The sequence shown here is derived from an EMBL/GenBank/DDBJ whole genome shotgun (WGS) entry which is preliminary data.</text>
</comment>
<dbReference type="AlphaFoldDB" id="A0A4Y2LRL3"/>
<organism evidence="2 3">
    <name type="scientific">Araneus ventricosus</name>
    <name type="common">Orbweaver spider</name>
    <name type="synonym">Epeira ventricosa</name>
    <dbReference type="NCBI Taxonomy" id="182803"/>
    <lineage>
        <taxon>Eukaryota</taxon>
        <taxon>Metazoa</taxon>
        <taxon>Ecdysozoa</taxon>
        <taxon>Arthropoda</taxon>
        <taxon>Chelicerata</taxon>
        <taxon>Arachnida</taxon>
        <taxon>Araneae</taxon>
        <taxon>Araneomorphae</taxon>
        <taxon>Entelegynae</taxon>
        <taxon>Araneoidea</taxon>
        <taxon>Araneidae</taxon>
        <taxon>Araneus</taxon>
    </lineage>
</organism>
<feature type="region of interest" description="Disordered" evidence="1">
    <location>
        <begin position="1"/>
        <end position="34"/>
    </location>
</feature>
<dbReference type="Proteomes" id="UP000499080">
    <property type="component" value="Unassembled WGS sequence"/>
</dbReference>
<protein>
    <submittedName>
        <fullName evidence="2">Uncharacterized protein</fullName>
    </submittedName>
</protein>
<dbReference type="EMBL" id="BGPR01006115">
    <property type="protein sequence ID" value="GBN16186.1"/>
    <property type="molecule type" value="Genomic_DNA"/>
</dbReference>
<keyword evidence="3" id="KW-1185">Reference proteome</keyword>
<evidence type="ECO:0000313" key="2">
    <source>
        <dbReference type="EMBL" id="GBN16186.1"/>
    </source>
</evidence>
<proteinExistence type="predicted"/>